<proteinExistence type="predicted"/>
<evidence type="ECO:0000313" key="2">
    <source>
        <dbReference type="EMBL" id="KOM43552.1"/>
    </source>
</evidence>
<name>A0A0L9ULX9_PHAAN</name>
<sequence>MGRRELVSSYDDTTPRAARWQSPRQSSNLAKIRSQLDDLTYSGVVWHPYEGHQGIRSFFNIYMYSGWIRIGDTLSRHLPERVIRQFGLYQEIPRPPTVVADADVVTVDYPWRVSHPYIIPAPPDTGPALGPTQLPDVPQEAQPHCRSSPPSPFGVVARFRRMTRMLQSLISCRHVTEGTIAHQVLVDLLQIANEGIDEYSPTRKGQRHVRGRRSASN</sequence>
<protein>
    <recommendedName>
        <fullName evidence="1">Aminotransferase-like plant mobile domain-containing protein</fullName>
    </recommendedName>
</protein>
<dbReference type="Gramene" id="KOM43552">
    <property type="protein sequence ID" value="KOM43552"/>
    <property type="gene ID" value="LR48_Vigan05g115700"/>
</dbReference>
<evidence type="ECO:0000259" key="1">
    <source>
        <dbReference type="Pfam" id="PF10536"/>
    </source>
</evidence>
<feature type="domain" description="Aminotransferase-like plant mobile" evidence="1">
    <location>
        <begin position="11"/>
        <end position="95"/>
    </location>
</feature>
<dbReference type="PANTHER" id="PTHR46033">
    <property type="entry name" value="PROTEIN MAIN-LIKE 2"/>
    <property type="match status" value="1"/>
</dbReference>
<accession>A0A0L9ULX9</accession>
<dbReference type="EMBL" id="CM003375">
    <property type="protein sequence ID" value="KOM43552.1"/>
    <property type="molecule type" value="Genomic_DNA"/>
</dbReference>
<dbReference type="STRING" id="3914.A0A0L9ULX9"/>
<dbReference type="InterPro" id="IPR044824">
    <property type="entry name" value="MAIN-like"/>
</dbReference>
<dbReference type="GO" id="GO:0010073">
    <property type="term" value="P:meristem maintenance"/>
    <property type="evidence" value="ECO:0007669"/>
    <property type="project" value="InterPro"/>
</dbReference>
<dbReference type="AlphaFoldDB" id="A0A0L9ULX9"/>
<reference evidence="3" key="1">
    <citation type="journal article" date="2015" name="Proc. Natl. Acad. Sci. U.S.A.">
        <title>Genome sequencing of adzuki bean (Vigna angularis) provides insight into high starch and low fat accumulation and domestication.</title>
        <authorList>
            <person name="Yang K."/>
            <person name="Tian Z."/>
            <person name="Chen C."/>
            <person name="Luo L."/>
            <person name="Zhao B."/>
            <person name="Wang Z."/>
            <person name="Yu L."/>
            <person name="Li Y."/>
            <person name="Sun Y."/>
            <person name="Li W."/>
            <person name="Chen Y."/>
            <person name="Li Y."/>
            <person name="Zhang Y."/>
            <person name="Ai D."/>
            <person name="Zhao J."/>
            <person name="Shang C."/>
            <person name="Ma Y."/>
            <person name="Wu B."/>
            <person name="Wang M."/>
            <person name="Gao L."/>
            <person name="Sun D."/>
            <person name="Zhang P."/>
            <person name="Guo F."/>
            <person name="Wang W."/>
            <person name="Li Y."/>
            <person name="Wang J."/>
            <person name="Varshney R.K."/>
            <person name="Wang J."/>
            <person name="Ling H.Q."/>
            <person name="Wan P."/>
        </authorList>
    </citation>
    <scope>NUCLEOTIDE SEQUENCE</scope>
    <source>
        <strain evidence="3">cv. Jingnong 6</strain>
    </source>
</reference>
<organism evidence="2 3">
    <name type="scientific">Phaseolus angularis</name>
    <name type="common">Azuki bean</name>
    <name type="synonym">Vigna angularis</name>
    <dbReference type="NCBI Taxonomy" id="3914"/>
    <lineage>
        <taxon>Eukaryota</taxon>
        <taxon>Viridiplantae</taxon>
        <taxon>Streptophyta</taxon>
        <taxon>Embryophyta</taxon>
        <taxon>Tracheophyta</taxon>
        <taxon>Spermatophyta</taxon>
        <taxon>Magnoliopsida</taxon>
        <taxon>eudicotyledons</taxon>
        <taxon>Gunneridae</taxon>
        <taxon>Pentapetalae</taxon>
        <taxon>rosids</taxon>
        <taxon>fabids</taxon>
        <taxon>Fabales</taxon>
        <taxon>Fabaceae</taxon>
        <taxon>Papilionoideae</taxon>
        <taxon>50 kb inversion clade</taxon>
        <taxon>NPAAA clade</taxon>
        <taxon>indigoferoid/millettioid clade</taxon>
        <taxon>Phaseoleae</taxon>
        <taxon>Vigna</taxon>
    </lineage>
</organism>
<dbReference type="Pfam" id="PF10536">
    <property type="entry name" value="PMD"/>
    <property type="match status" value="1"/>
</dbReference>
<dbReference type="InterPro" id="IPR019557">
    <property type="entry name" value="AminoTfrase-like_pln_mobile"/>
</dbReference>
<gene>
    <name evidence="2" type="ORF">LR48_Vigan05g115700</name>
</gene>
<evidence type="ECO:0000313" key="3">
    <source>
        <dbReference type="Proteomes" id="UP000053144"/>
    </source>
</evidence>
<dbReference type="PANTHER" id="PTHR46033:SF1">
    <property type="entry name" value="PROTEIN MAIN-LIKE 2"/>
    <property type="match status" value="1"/>
</dbReference>
<dbReference type="Proteomes" id="UP000053144">
    <property type="component" value="Chromosome 5"/>
</dbReference>